<reference evidence="2 3" key="1">
    <citation type="submission" date="2016-11" db="EMBL/GenBank/DDBJ databases">
        <title>Trade-off between light-utilization and light-protection in marine flavobacteria.</title>
        <authorList>
            <person name="Kumagai Y."/>
        </authorList>
    </citation>
    <scope>NUCLEOTIDE SEQUENCE [LARGE SCALE GENOMIC DNA]</scope>
    <source>
        <strain evidence="2 3">NBRC 107741</strain>
    </source>
</reference>
<keyword evidence="1" id="KW-0472">Membrane</keyword>
<dbReference type="EMBL" id="MQUB01000001">
    <property type="protein sequence ID" value="PQB04107.1"/>
    <property type="molecule type" value="Genomic_DNA"/>
</dbReference>
<comment type="caution">
    <text evidence="2">The sequence shown here is derived from an EMBL/GenBank/DDBJ whole genome shotgun (WGS) entry which is preliminary data.</text>
</comment>
<organism evidence="2 3">
    <name type="scientific">Aureitalea marina</name>
    <dbReference type="NCBI Taxonomy" id="930804"/>
    <lineage>
        <taxon>Bacteria</taxon>
        <taxon>Pseudomonadati</taxon>
        <taxon>Bacteroidota</taxon>
        <taxon>Flavobacteriia</taxon>
        <taxon>Flavobacteriales</taxon>
        <taxon>Flavobacteriaceae</taxon>
        <taxon>Aureitalea</taxon>
    </lineage>
</organism>
<evidence type="ECO:0000313" key="3">
    <source>
        <dbReference type="Proteomes" id="UP000239800"/>
    </source>
</evidence>
<feature type="transmembrane region" description="Helical" evidence="1">
    <location>
        <begin position="6"/>
        <end position="26"/>
    </location>
</feature>
<evidence type="ECO:0000313" key="2">
    <source>
        <dbReference type="EMBL" id="PQB04107.1"/>
    </source>
</evidence>
<gene>
    <name evidence="2" type="ORF">BST85_03715</name>
</gene>
<keyword evidence="3" id="KW-1185">Reference proteome</keyword>
<proteinExistence type="predicted"/>
<keyword evidence="1" id="KW-1133">Transmembrane helix</keyword>
<keyword evidence="1" id="KW-0812">Transmembrane</keyword>
<name>A0A2S7KNA4_9FLAO</name>
<dbReference type="Proteomes" id="UP000239800">
    <property type="component" value="Unassembled WGS sequence"/>
</dbReference>
<protein>
    <submittedName>
        <fullName evidence="2">Uncharacterized protein</fullName>
    </submittedName>
</protein>
<accession>A0A2S7KNA4</accession>
<sequence>MKSTLHILIVSVLTASIMGPTVINYLDMATGSAWMDQLPDDKGENENKEKEKQEKEFILYSFLLKSVAPWQVTSDNYNQFDSRLTIGIKKVDLPPPEIIS</sequence>
<evidence type="ECO:0000256" key="1">
    <source>
        <dbReference type="SAM" id="Phobius"/>
    </source>
</evidence>
<dbReference type="AlphaFoldDB" id="A0A2S7KNA4"/>